<dbReference type="GO" id="GO:0004519">
    <property type="term" value="F:endonuclease activity"/>
    <property type="evidence" value="ECO:0007669"/>
    <property type="project" value="UniProtKB-KW"/>
</dbReference>
<evidence type="ECO:0000256" key="7">
    <source>
        <dbReference type="SAM" id="MobiDB-lite"/>
    </source>
</evidence>
<keyword evidence="3" id="KW-0540">Nuclease</keyword>
<keyword evidence="10" id="KW-1185">Reference proteome</keyword>
<evidence type="ECO:0000256" key="4">
    <source>
        <dbReference type="ARBA" id="ARBA00022759"/>
    </source>
</evidence>
<dbReference type="AlphaFoldDB" id="A0AAW0NG23"/>
<organism evidence="9 10">
    <name type="scientific">Mugilogobius chulae</name>
    <name type="common">yellowstripe goby</name>
    <dbReference type="NCBI Taxonomy" id="88201"/>
    <lineage>
        <taxon>Eukaryota</taxon>
        <taxon>Metazoa</taxon>
        <taxon>Chordata</taxon>
        <taxon>Craniata</taxon>
        <taxon>Vertebrata</taxon>
        <taxon>Euteleostomi</taxon>
        <taxon>Actinopterygii</taxon>
        <taxon>Neopterygii</taxon>
        <taxon>Teleostei</taxon>
        <taxon>Neoteleostei</taxon>
        <taxon>Acanthomorphata</taxon>
        <taxon>Gobiaria</taxon>
        <taxon>Gobiiformes</taxon>
        <taxon>Gobioidei</taxon>
        <taxon>Gobiidae</taxon>
        <taxon>Gobionellinae</taxon>
        <taxon>Mugilogobius</taxon>
    </lineage>
</organism>
<dbReference type="InterPro" id="IPR012337">
    <property type="entry name" value="RNaseH-like_sf"/>
</dbReference>
<reference evidence="10" key="1">
    <citation type="submission" date="2024-04" db="EMBL/GenBank/DDBJ databases">
        <title>Salinicola lusitanus LLJ914,a marine bacterium isolated from the Okinawa Trough.</title>
        <authorList>
            <person name="Li J."/>
        </authorList>
    </citation>
    <scope>NUCLEOTIDE SEQUENCE [LARGE SCALE GENOMIC DNA]</scope>
</reference>
<dbReference type="GO" id="GO:0003676">
    <property type="term" value="F:nucleic acid binding"/>
    <property type="evidence" value="ECO:0007669"/>
    <property type="project" value="InterPro"/>
</dbReference>
<evidence type="ECO:0000256" key="1">
    <source>
        <dbReference type="ARBA" id="ARBA00022679"/>
    </source>
</evidence>
<proteinExistence type="predicted"/>
<dbReference type="Gene3D" id="3.30.420.10">
    <property type="entry name" value="Ribonuclease H-like superfamily/Ribonuclease H"/>
    <property type="match status" value="1"/>
</dbReference>
<dbReference type="SUPFAM" id="SSF56672">
    <property type="entry name" value="DNA/RNA polymerases"/>
    <property type="match status" value="1"/>
</dbReference>
<dbReference type="CDD" id="cd09274">
    <property type="entry name" value="RNase_HI_RT_Ty3"/>
    <property type="match status" value="1"/>
</dbReference>
<evidence type="ECO:0000313" key="10">
    <source>
        <dbReference type="Proteomes" id="UP001460270"/>
    </source>
</evidence>
<protein>
    <recommendedName>
        <fullName evidence="8">Integrase catalytic domain-containing protein</fullName>
    </recommendedName>
</protein>
<gene>
    <name evidence="9" type="ORF">WMY93_021572</name>
</gene>
<keyword evidence="4" id="KW-0255">Endonuclease</keyword>
<evidence type="ECO:0000259" key="8">
    <source>
        <dbReference type="PROSITE" id="PS50994"/>
    </source>
</evidence>
<accession>A0AAW0NG23</accession>
<dbReference type="Pfam" id="PF17917">
    <property type="entry name" value="RT_RNaseH"/>
    <property type="match status" value="1"/>
</dbReference>
<dbReference type="PROSITE" id="PS50994">
    <property type="entry name" value="INTEGRASE"/>
    <property type="match status" value="1"/>
</dbReference>
<dbReference type="InterPro" id="IPR043502">
    <property type="entry name" value="DNA/RNA_pol_sf"/>
</dbReference>
<comment type="caution">
    <text evidence="9">The sequence shown here is derived from an EMBL/GenBank/DDBJ whole genome shotgun (WGS) entry which is preliminary data.</text>
</comment>
<evidence type="ECO:0000313" key="9">
    <source>
        <dbReference type="EMBL" id="KAK7896247.1"/>
    </source>
</evidence>
<dbReference type="Proteomes" id="UP001460270">
    <property type="component" value="Unassembled WGS sequence"/>
</dbReference>
<feature type="region of interest" description="Disordered" evidence="7">
    <location>
        <begin position="397"/>
        <end position="416"/>
    </location>
</feature>
<dbReference type="PANTHER" id="PTHR34072:SF42">
    <property type="entry name" value="INTEGRASE CATALYTIC DOMAIN-CONTAINING PROTEIN"/>
    <property type="match status" value="1"/>
</dbReference>
<evidence type="ECO:0000256" key="2">
    <source>
        <dbReference type="ARBA" id="ARBA00022695"/>
    </source>
</evidence>
<dbReference type="FunFam" id="3.10.20.370:FF:000003">
    <property type="entry name" value="Transposon Tf2-6 polyprotein"/>
    <property type="match status" value="1"/>
</dbReference>
<name>A0AAW0NG23_9GOBI</name>
<dbReference type="GO" id="GO:0003964">
    <property type="term" value="F:RNA-directed DNA polymerase activity"/>
    <property type="evidence" value="ECO:0007669"/>
    <property type="project" value="UniProtKB-KW"/>
</dbReference>
<evidence type="ECO:0000256" key="5">
    <source>
        <dbReference type="ARBA" id="ARBA00022801"/>
    </source>
</evidence>
<dbReference type="InterPro" id="IPR036397">
    <property type="entry name" value="RNaseH_sf"/>
</dbReference>
<dbReference type="PANTHER" id="PTHR34072">
    <property type="entry name" value="ENZYMATIC POLYPROTEIN-RELATED"/>
    <property type="match status" value="1"/>
</dbReference>
<dbReference type="GO" id="GO:0015074">
    <property type="term" value="P:DNA integration"/>
    <property type="evidence" value="ECO:0007669"/>
    <property type="project" value="InterPro"/>
</dbReference>
<keyword evidence="6" id="KW-0695">RNA-directed DNA polymerase</keyword>
<dbReference type="SUPFAM" id="SSF53098">
    <property type="entry name" value="Ribonuclease H-like"/>
    <property type="match status" value="1"/>
</dbReference>
<dbReference type="InterPro" id="IPR041373">
    <property type="entry name" value="RT_RNaseH"/>
</dbReference>
<keyword evidence="2" id="KW-0548">Nucleotidyltransferase</keyword>
<sequence>MNLSLDVDPTAQFLVEVDASDSGLGAVLSQRSSGDKKLHPCAFYSRQLTPAERNYDVGNRELLAVVEALKEWRHWLEGSAQPFLVWTDHKNLSYLRSARRLNSRQARWALFLGRFNFTLTYRPGSRNIKPDALSRQLALTVDSSEEPILPPACVIGAAAWDVEKTVQEALVNQPSPDGCPRVVCLCLNLPGLRFSSGVIRLKLPAILVSTAPLPFFSSASGGHQCPQTPRSLLQPVQSVPVVNRLTVLQLVFFVHFLFLTAHGRTSQSILGPQFSSQVWKAFCRALGASASLSSGYHPQTNGQTERANQDLEAALRCVTSRHPASWSVHLPWIEYSHNSLVSSATGMSPFMAANGFQPPLFPSQESQVSVPSIQRHLQRARRIWHEVRAALSRTAERNQRLADRRRSPAPEYKSGQKVWLSTRDLPCRRSPRNCRPASESVTVQMRCSSDKHLLDTRPTSLSRIGLSWSC</sequence>
<feature type="compositionally biased region" description="Basic and acidic residues" evidence="7">
    <location>
        <begin position="397"/>
        <end position="408"/>
    </location>
</feature>
<dbReference type="InterPro" id="IPR001584">
    <property type="entry name" value="Integrase_cat-core"/>
</dbReference>
<keyword evidence="1" id="KW-0808">Transferase</keyword>
<dbReference type="Gene3D" id="3.10.20.370">
    <property type="match status" value="1"/>
</dbReference>
<dbReference type="EMBL" id="JBBPFD010000015">
    <property type="protein sequence ID" value="KAK7896247.1"/>
    <property type="molecule type" value="Genomic_DNA"/>
</dbReference>
<feature type="domain" description="Integrase catalytic" evidence="8">
    <location>
        <begin position="271"/>
        <end position="357"/>
    </location>
</feature>
<evidence type="ECO:0000256" key="6">
    <source>
        <dbReference type="ARBA" id="ARBA00022918"/>
    </source>
</evidence>
<keyword evidence="5" id="KW-0378">Hydrolase</keyword>
<dbReference type="GO" id="GO:0016787">
    <property type="term" value="F:hydrolase activity"/>
    <property type="evidence" value="ECO:0007669"/>
    <property type="project" value="UniProtKB-KW"/>
</dbReference>
<evidence type="ECO:0000256" key="3">
    <source>
        <dbReference type="ARBA" id="ARBA00022722"/>
    </source>
</evidence>